<dbReference type="EMBL" id="JADEZV010000001">
    <property type="protein sequence ID" value="MBE9390952.1"/>
    <property type="molecule type" value="Genomic_DNA"/>
</dbReference>
<dbReference type="Proteomes" id="UP000237153">
    <property type="component" value="Unassembled WGS sequence"/>
</dbReference>
<dbReference type="Proteomes" id="UP000886076">
    <property type="component" value="Unassembled WGS sequence"/>
</dbReference>
<comment type="caution">
    <text evidence="3">The sequence shown here is derived from an EMBL/GenBank/DDBJ whole genome shotgun (WGS) entry which is preliminary data.</text>
</comment>
<reference evidence="2" key="3">
    <citation type="submission" date="2020-10" db="EMBL/GenBank/DDBJ databases">
        <title>Fervidococcus fontis strain 3639Fd - the first crenarchaeon capable of growth on lipids.</title>
        <authorList>
            <person name="Kochetkova T.V."/>
            <person name="Elcheninov A.G."/>
            <person name="Toschakov S.V."/>
            <person name="Kublanov I.V."/>
        </authorList>
    </citation>
    <scope>NUCLEOTIDE SEQUENCE</scope>
    <source>
        <strain evidence="2">3639Fd</strain>
    </source>
</reference>
<name>A0A2J6N3U6_9CREN</name>
<evidence type="ECO:0008006" key="5">
    <source>
        <dbReference type="Google" id="ProtNLM"/>
    </source>
</evidence>
<reference evidence="1" key="2">
    <citation type="journal article" date="2020" name="mSystems">
        <title>Genome- and Community-Level Interaction Insights into Carbon Utilization and Element Cycling Functions of Hydrothermarchaeota in Hydrothermal Sediment.</title>
        <authorList>
            <person name="Zhou Z."/>
            <person name="Liu Y."/>
            <person name="Xu W."/>
            <person name="Pan J."/>
            <person name="Luo Z.H."/>
            <person name="Li M."/>
        </authorList>
    </citation>
    <scope>NUCLEOTIDE SEQUENCE [LARGE SCALE GENOMIC DNA]</scope>
    <source>
        <strain evidence="1">SpSt-1261</strain>
    </source>
</reference>
<dbReference type="GeneID" id="12449277"/>
<evidence type="ECO:0000313" key="4">
    <source>
        <dbReference type="Proteomes" id="UP000237153"/>
    </source>
</evidence>
<gene>
    <name evidence="3" type="ORF">C0188_00670</name>
    <name evidence="1" type="ORF">ENO39_04520</name>
    <name evidence="2" type="ORF">IOK49_02510</name>
</gene>
<proteinExistence type="predicted"/>
<evidence type="ECO:0000313" key="2">
    <source>
        <dbReference type="EMBL" id="MBE9390952.1"/>
    </source>
</evidence>
<protein>
    <recommendedName>
        <fullName evidence="5">C2H2-type domain-containing protein</fullName>
    </recommendedName>
</protein>
<sequence length="105" mass="12073">MRKPWQEEFTYSVIDLYLFNKGDLNSVSQILPMGLKAFGSELTDYIIKNTIKEANGDFYCGICSKGPFSKKGIKLHLLRVHQKDILEIIDEFVMSRISAIKKSRI</sequence>
<organism evidence="3 4">
    <name type="scientific">Fervidicoccus fontis</name>
    <dbReference type="NCBI Taxonomy" id="683846"/>
    <lineage>
        <taxon>Archaea</taxon>
        <taxon>Thermoproteota</taxon>
        <taxon>Thermoprotei</taxon>
        <taxon>Fervidicoccales</taxon>
        <taxon>Fervidicoccaceae</taxon>
        <taxon>Fervidicoccus</taxon>
    </lineage>
</organism>
<accession>A0A2J6N3U6</accession>
<dbReference type="EMBL" id="DSFH01000057">
    <property type="protein sequence ID" value="HEW64301.1"/>
    <property type="molecule type" value="Genomic_DNA"/>
</dbReference>
<reference evidence="3 4" key="1">
    <citation type="submission" date="2018-01" db="EMBL/GenBank/DDBJ databases">
        <title>Metagenomic assembled genomes from two thermal pools in the Uzon Caldera, Kamchatka, Russia.</title>
        <authorList>
            <person name="Wilkins L."/>
            <person name="Ettinger C."/>
        </authorList>
    </citation>
    <scope>NUCLEOTIDE SEQUENCE [LARGE SCALE GENOMIC DNA]</scope>
    <source>
        <strain evidence="3">ZAV-06</strain>
    </source>
</reference>
<dbReference type="Proteomes" id="UP000652307">
    <property type="component" value="Unassembled WGS sequence"/>
</dbReference>
<dbReference type="EMBL" id="PNIM01000002">
    <property type="protein sequence ID" value="PMB76027.1"/>
    <property type="molecule type" value="Genomic_DNA"/>
</dbReference>
<dbReference type="AlphaFoldDB" id="A0A2J6N3U6"/>
<evidence type="ECO:0000313" key="3">
    <source>
        <dbReference type="EMBL" id="PMB76027.1"/>
    </source>
</evidence>
<dbReference type="RefSeq" id="WP_014557349.1">
    <property type="nucleotide sequence ID" value="NZ_DSFH01000057.1"/>
</dbReference>
<evidence type="ECO:0000313" key="1">
    <source>
        <dbReference type="EMBL" id="HEW64301.1"/>
    </source>
</evidence>